<proteinExistence type="predicted"/>
<gene>
    <name evidence="2" type="ORF">LshimejAT787_3100020</name>
</gene>
<accession>A0A9P3Q2V4</accession>
<dbReference type="EMBL" id="BRPK01000031">
    <property type="protein sequence ID" value="GLB45812.1"/>
    <property type="molecule type" value="Genomic_DNA"/>
</dbReference>
<evidence type="ECO:0000256" key="1">
    <source>
        <dbReference type="SAM" id="MobiDB-lite"/>
    </source>
</evidence>
<reference evidence="2" key="1">
    <citation type="submission" date="2022-07" db="EMBL/GenBank/DDBJ databases">
        <title>The genome of Lyophyllum shimeji provides insight into the initial evolution of ectomycorrhizal fungal genome.</title>
        <authorList>
            <person name="Kobayashi Y."/>
            <person name="Shibata T."/>
            <person name="Hirakawa H."/>
            <person name="Shigenobu S."/>
            <person name="Nishiyama T."/>
            <person name="Yamada A."/>
            <person name="Hasebe M."/>
            <person name="Kawaguchi M."/>
        </authorList>
    </citation>
    <scope>NUCLEOTIDE SEQUENCE</scope>
    <source>
        <strain evidence="2">AT787</strain>
    </source>
</reference>
<evidence type="ECO:0000313" key="3">
    <source>
        <dbReference type="Proteomes" id="UP001063166"/>
    </source>
</evidence>
<evidence type="ECO:0000313" key="2">
    <source>
        <dbReference type="EMBL" id="GLB45812.1"/>
    </source>
</evidence>
<feature type="compositionally biased region" description="Basic and acidic residues" evidence="1">
    <location>
        <begin position="49"/>
        <end position="68"/>
    </location>
</feature>
<keyword evidence="3" id="KW-1185">Reference proteome</keyword>
<dbReference type="AlphaFoldDB" id="A0A9P3Q2V4"/>
<comment type="caution">
    <text evidence="2">The sequence shown here is derived from an EMBL/GenBank/DDBJ whole genome shotgun (WGS) entry which is preliminary data.</text>
</comment>
<feature type="region of interest" description="Disordered" evidence="1">
    <location>
        <begin position="1"/>
        <end position="69"/>
    </location>
</feature>
<protein>
    <submittedName>
        <fullName evidence="2">Uncharacterized protein</fullName>
    </submittedName>
</protein>
<organism evidence="2 3">
    <name type="scientific">Lyophyllum shimeji</name>
    <name type="common">Hon-shimeji</name>
    <name type="synonym">Tricholoma shimeji</name>
    <dbReference type="NCBI Taxonomy" id="47721"/>
    <lineage>
        <taxon>Eukaryota</taxon>
        <taxon>Fungi</taxon>
        <taxon>Dikarya</taxon>
        <taxon>Basidiomycota</taxon>
        <taxon>Agaricomycotina</taxon>
        <taxon>Agaricomycetes</taxon>
        <taxon>Agaricomycetidae</taxon>
        <taxon>Agaricales</taxon>
        <taxon>Tricholomatineae</taxon>
        <taxon>Lyophyllaceae</taxon>
        <taxon>Lyophyllum</taxon>
    </lineage>
</organism>
<name>A0A9P3Q2V4_LYOSH</name>
<sequence length="222" mass="23834">MQQFDSNPKAGIFGSSPSVNPMSEREPSAQRTTTFSVVSVTPPPITTLDTKDREDSKDSDGSSDEQEKVFVSVDQQRSHCKELILAMLSQSTLTLASAEAGAPVEGKGKSQAVMLPWLTMSKHLSDAGLIITGWPPGVPFPGEATAKTAQQKQAQGIKTPSTKETRTLLTALQGGKVAKPSIKKAPDLQRVLQSLDPVIIGAKPMLGSAYKYRQYFYLDGVV</sequence>
<dbReference type="Proteomes" id="UP001063166">
    <property type="component" value="Unassembled WGS sequence"/>
</dbReference>